<protein>
    <recommendedName>
        <fullName evidence="4">Transcriptional regulator</fullName>
    </recommendedName>
</protein>
<accession>A0ABW4EL49</accession>
<evidence type="ECO:0000256" key="1">
    <source>
        <dbReference type="SAM" id="MobiDB-lite"/>
    </source>
</evidence>
<dbReference type="RefSeq" id="WP_379917538.1">
    <property type="nucleotide sequence ID" value="NZ_JBHUDD010000148.1"/>
</dbReference>
<dbReference type="EMBL" id="JBHUDD010000148">
    <property type="protein sequence ID" value="MFD1510901.1"/>
    <property type="molecule type" value="Genomic_DNA"/>
</dbReference>
<evidence type="ECO:0000313" key="2">
    <source>
        <dbReference type="EMBL" id="MFD1510901.1"/>
    </source>
</evidence>
<gene>
    <name evidence="2" type="ORF">ACFTOW_16070</name>
</gene>
<feature type="compositionally biased region" description="Basic and acidic residues" evidence="1">
    <location>
        <begin position="15"/>
        <end position="39"/>
    </location>
</feature>
<evidence type="ECO:0008006" key="4">
    <source>
        <dbReference type="Google" id="ProtNLM"/>
    </source>
</evidence>
<comment type="caution">
    <text evidence="2">The sequence shown here is derived from an EMBL/GenBank/DDBJ whole genome shotgun (WGS) entry which is preliminary data.</text>
</comment>
<evidence type="ECO:0000313" key="3">
    <source>
        <dbReference type="Proteomes" id="UP001597186"/>
    </source>
</evidence>
<reference evidence="3" key="1">
    <citation type="journal article" date="2019" name="Int. J. Syst. Evol. Microbiol.">
        <title>The Global Catalogue of Microorganisms (GCM) 10K type strain sequencing project: providing services to taxonomists for standard genome sequencing and annotation.</title>
        <authorList>
            <consortium name="The Broad Institute Genomics Platform"/>
            <consortium name="The Broad Institute Genome Sequencing Center for Infectious Disease"/>
            <person name="Wu L."/>
            <person name="Ma J."/>
        </authorList>
    </citation>
    <scope>NUCLEOTIDE SEQUENCE [LARGE SCALE GENOMIC DNA]</scope>
    <source>
        <strain evidence="3">CGMCC 1.12477</strain>
    </source>
</reference>
<name>A0ABW4EL49_9RHOB</name>
<proteinExistence type="predicted"/>
<sequence>MKKKATTDGSKSAKRQSDYKSRESEGKVNKTDAAFDKAFGKGKVSPRKG</sequence>
<dbReference type="Proteomes" id="UP001597186">
    <property type="component" value="Unassembled WGS sequence"/>
</dbReference>
<organism evidence="2 3">
    <name type="scientific">Lacimonas salitolerans</name>
    <dbReference type="NCBI Taxonomy" id="1323750"/>
    <lineage>
        <taxon>Bacteria</taxon>
        <taxon>Pseudomonadati</taxon>
        <taxon>Pseudomonadota</taxon>
        <taxon>Alphaproteobacteria</taxon>
        <taxon>Rhodobacterales</taxon>
        <taxon>Paracoccaceae</taxon>
        <taxon>Lacimonas</taxon>
    </lineage>
</organism>
<keyword evidence="3" id="KW-1185">Reference proteome</keyword>
<feature type="region of interest" description="Disordered" evidence="1">
    <location>
        <begin position="1"/>
        <end position="49"/>
    </location>
</feature>